<evidence type="ECO:0000256" key="1">
    <source>
        <dbReference type="ARBA" id="ARBA00010832"/>
    </source>
</evidence>
<feature type="domain" description="HupH hydrogenase expression protein C-terminal" evidence="2">
    <location>
        <begin position="25"/>
        <end position="137"/>
    </location>
</feature>
<dbReference type="InterPro" id="IPR006894">
    <property type="entry name" value="HupH_Hydgase_express_prot_C"/>
</dbReference>
<dbReference type="Gene3D" id="3.30.1370.140">
    <property type="entry name" value="HupH hydrogenase expression protein, C-terminal domain"/>
    <property type="match status" value="1"/>
</dbReference>
<reference evidence="3 4" key="1">
    <citation type="submission" date="2019-08" db="EMBL/GenBank/DDBJ databases">
        <title>Identification of a novel species of the genus Boseongicola.</title>
        <authorList>
            <person name="Zhang X.-Q."/>
        </authorList>
    </citation>
    <scope>NUCLEOTIDE SEQUENCE [LARGE SCALE GENOMIC DNA]</scope>
    <source>
        <strain evidence="3 4">HY14</strain>
    </source>
</reference>
<accession>A0A5D0RLX0</accession>
<dbReference type="EMBL" id="VSIY01000004">
    <property type="protein sequence ID" value="TYB82512.1"/>
    <property type="molecule type" value="Genomic_DNA"/>
</dbReference>
<dbReference type="Pfam" id="PF04809">
    <property type="entry name" value="HupH_C"/>
    <property type="match status" value="1"/>
</dbReference>
<organism evidence="3 4">
    <name type="scientific">Maritimibacter fusiformis</name>
    <dbReference type="NCBI Taxonomy" id="2603819"/>
    <lineage>
        <taxon>Bacteria</taxon>
        <taxon>Pseudomonadati</taxon>
        <taxon>Pseudomonadota</taxon>
        <taxon>Alphaproteobacteria</taxon>
        <taxon>Rhodobacterales</taxon>
        <taxon>Roseobacteraceae</taxon>
        <taxon>Maritimibacter</taxon>
    </lineage>
</organism>
<protein>
    <submittedName>
        <fullName evidence="3">Hydrogenase expression/formation protein</fullName>
    </submittedName>
</protein>
<keyword evidence="4" id="KW-1185">Reference proteome</keyword>
<gene>
    <name evidence="3" type="ORF">FVF75_07300</name>
</gene>
<comment type="caution">
    <text evidence="3">The sequence shown here is derived from an EMBL/GenBank/DDBJ whole genome shotgun (WGS) entry which is preliminary data.</text>
</comment>
<dbReference type="Proteomes" id="UP000322080">
    <property type="component" value="Unassembled WGS sequence"/>
</dbReference>
<sequence>MTADGSAPRGRDAVAELRSHISTGNARPVLHEIRAALEALLATGTETIIDLGAIPFAAGDERLLDSVLGPGEVVATIRALGETRVQETGIAGVWRVDHFDEDGETLSRFVEITFMPEILRTQRADAEQALDTLAARLARPDAPTH</sequence>
<dbReference type="AlphaFoldDB" id="A0A5D0RLX0"/>
<evidence type="ECO:0000313" key="4">
    <source>
        <dbReference type="Proteomes" id="UP000322080"/>
    </source>
</evidence>
<dbReference type="InterPro" id="IPR038527">
    <property type="entry name" value="HupH_C_sf"/>
</dbReference>
<proteinExistence type="inferred from homology"/>
<evidence type="ECO:0000313" key="3">
    <source>
        <dbReference type="EMBL" id="TYB82512.1"/>
    </source>
</evidence>
<evidence type="ECO:0000259" key="2">
    <source>
        <dbReference type="Pfam" id="PF04809"/>
    </source>
</evidence>
<comment type="similarity">
    <text evidence="1">Belongs to the HupH/HyaF family.</text>
</comment>
<name>A0A5D0RLX0_9RHOB</name>